<dbReference type="InterPro" id="IPR016169">
    <property type="entry name" value="FAD-bd_PCMH_sub2"/>
</dbReference>
<dbReference type="SUPFAM" id="SSF54631">
    <property type="entry name" value="CBS-domain pair"/>
    <property type="match status" value="1"/>
</dbReference>
<dbReference type="PROSITE" id="PS51371">
    <property type="entry name" value="CBS"/>
    <property type="match status" value="2"/>
</dbReference>
<proteinExistence type="inferred from homology"/>
<keyword evidence="5" id="KW-0677">Repeat</keyword>
<feature type="transmembrane region" description="Helical" evidence="9">
    <location>
        <begin position="6"/>
        <end position="26"/>
    </location>
</feature>
<feature type="domain" description="CBS" evidence="10">
    <location>
        <begin position="200"/>
        <end position="260"/>
    </location>
</feature>
<evidence type="ECO:0000256" key="6">
    <source>
        <dbReference type="ARBA" id="ARBA00022989"/>
    </source>
</evidence>
<evidence type="ECO:0000256" key="3">
    <source>
        <dbReference type="ARBA" id="ARBA00022475"/>
    </source>
</evidence>
<dbReference type="InterPro" id="IPR000644">
    <property type="entry name" value="CBS_dom"/>
</dbReference>
<evidence type="ECO:0000256" key="8">
    <source>
        <dbReference type="ARBA" id="ARBA00023136"/>
    </source>
</evidence>
<keyword evidence="8 9" id="KW-0472">Membrane</keyword>
<dbReference type="SMART" id="SM01091">
    <property type="entry name" value="CorC_HlyC"/>
    <property type="match status" value="1"/>
</dbReference>
<dbReference type="PROSITE" id="PS51846">
    <property type="entry name" value="CNNM"/>
    <property type="match status" value="1"/>
</dbReference>
<feature type="transmembrane region" description="Helical" evidence="9">
    <location>
        <begin position="130"/>
        <end position="149"/>
    </location>
</feature>
<dbReference type="AlphaFoldDB" id="A0A6J6B593"/>
<feature type="domain" description="CBS" evidence="10">
    <location>
        <begin position="268"/>
        <end position="325"/>
    </location>
</feature>
<dbReference type="Pfam" id="PF03471">
    <property type="entry name" value="CorC_HlyC"/>
    <property type="match status" value="1"/>
</dbReference>
<dbReference type="Gene3D" id="3.10.580.10">
    <property type="entry name" value="CBS-domain"/>
    <property type="match status" value="1"/>
</dbReference>
<evidence type="ECO:0000259" key="10">
    <source>
        <dbReference type="PROSITE" id="PS51371"/>
    </source>
</evidence>
<sequence length="416" mass="44802">MTGWFAVIAVVLISFGGLCAAIDAAYQSLSRNDVANLGEGPSARVFDAIAADVPAHLNAVNFVRVLCETFAAILVALSFVSLGYDLTQSLIASAIAMTAITFVLVGSSPRSVGRAHPMRIVRVTGGLVRAIRLLLGPLTIALVGIGNAVTPGRARTTINTERQLLSMVDEATESDAIEEEDRDLIRSIFDFGDTILREVMIARTEMAALDSTITVDEALGMFLAEGYSRMPVVGVDNDDVLGIAHIKDTARFVRANPTKAKKALITELARPALFLPEVKMADEALRVLQAEANHMALVVDEYGGIAGLVTMEDLIEEVLGEISDEYDDDEVEIVDLGDGSSRVSASTNIDDLAEHLDIPIDEDDVDTVGGLFVKNFGRFPETGDIVEVDGLKLIADRVERRRKRLITVLVRIVDVP</sequence>
<dbReference type="GO" id="GO:0005886">
    <property type="term" value="C:plasma membrane"/>
    <property type="evidence" value="ECO:0007669"/>
    <property type="project" value="UniProtKB-SubCell"/>
</dbReference>
<comment type="similarity">
    <text evidence="2">Belongs to the UPF0053 family.</text>
</comment>
<feature type="transmembrane region" description="Helical" evidence="9">
    <location>
        <begin position="90"/>
        <end position="109"/>
    </location>
</feature>
<dbReference type="GO" id="GO:0050660">
    <property type="term" value="F:flavin adenine dinucleotide binding"/>
    <property type="evidence" value="ECO:0007669"/>
    <property type="project" value="InterPro"/>
</dbReference>
<dbReference type="InterPro" id="IPR036318">
    <property type="entry name" value="FAD-bd_PCMH-like_sf"/>
</dbReference>
<feature type="transmembrane region" description="Helical" evidence="9">
    <location>
        <begin position="65"/>
        <end position="84"/>
    </location>
</feature>
<dbReference type="Pfam" id="PF01595">
    <property type="entry name" value="CNNM"/>
    <property type="match status" value="1"/>
</dbReference>
<dbReference type="PANTHER" id="PTHR22777">
    <property type="entry name" value="HEMOLYSIN-RELATED"/>
    <property type="match status" value="1"/>
</dbReference>
<dbReference type="PANTHER" id="PTHR22777:SF32">
    <property type="entry name" value="UPF0053 INNER MEMBRANE PROTEIN YFJD"/>
    <property type="match status" value="1"/>
</dbReference>
<protein>
    <submittedName>
        <fullName evidence="12">Unannotated protein</fullName>
    </submittedName>
</protein>
<evidence type="ECO:0000256" key="5">
    <source>
        <dbReference type="ARBA" id="ARBA00022737"/>
    </source>
</evidence>
<dbReference type="Gene3D" id="3.30.465.10">
    <property type="match status" value="1"/>
</dbReference>
<evidence type="ECO:0000256" key="7">
    <source>
        <dbReference type="ARBA" id="ARBA00023122"/>
    </source>
</evidence>
<keyword evidence="6 9" id="KW-1133">Transmembrane helix</keyword>
<dbReference type="FunFam" id="3.10.580.10:FF:000002">
    <property type="entry name" value="Magnesium/cobalt efflux protein CorC"/>
    <property type="match status" value="1"/>
</dbReference>
<name>A0A6J6B593_9ZZZZ</name>
<dbReference type="EMBL" id="CAEZSG010000029">
    <property type="protein sequence ID" value="CAB4533509.1"/>
    <property type="molecule type" value="Genomic_DNA"/>
</dbReference>
<dbReference type="InterPro" id="IPR005170">
    <property type="entry name" value="Transptr-assoc_dom"/>
</dbReference>
<comment type="subcellular location">
    <subcellularLocation>
        <location evidence="1">Cell membrane</location>
        <topology evidence="1">Multi-pass membrane protein</topology>
    </subcellularLocation>
</comment>
<feature type="domain" description="CNNM transmembrane" evidence="11">
    <location>
        <begin position="1"/>
        <end position="181"/>
    </location>
</feature>
<dbReference type="InterPro" id="IPR002550">
    <property type="entry name" value="CNNM"/>
</dbReference>
<dbReference type="Pfam" id="PF00571">
    <property type="entry name" value="CBS"/>
    <property type="match status" value="2"/>
</dbReference>
<organism evidence="12">
    <name type="scientific">freshwater metagenome</name>
    <dbReference type="NCBI Taxonomy" id="449393"/>
    <lineage>
        <taxon>unclassified sequences</taxon>
        <taxon>metagenomes</taxon>
        <taxon>ecological metagenomes</taxon>
    </lineage>
</organism>
<dbReference type="InterPro" id="IPR046342">
    <property type="entry name" value="CBS_dom_sf"/>
</dbReference>
<gene>
    <name evidence="12" type="ORF">UFOPK1413_00303</name>
</gene>
<reference evidence="12" key="1">
    <citation type="submission" date="2020-05" db="EMBL/GenBank/DDBJ databases">
        <authorList>
            <person name="Chiriac C."/>
            <person name="Salcher M."/>
            <person name="Ghai R."/>
            <person name="Kavagutti S V."/>
        </authorList>
    </citation>
    <scope>NUCLEOTIDE SEQUENCE</scope>
</reference>
<dbReference type="InterPro" id="IPR044751">
    <property type="entry name" value="Ion_transp-like_CBS"/>
</dbReference>
<evidence type="ECO:0000256" key="4">
    <source>
        <dbReference type="ARBA" id="ARBA00022692"/>
    </source>
</evidence>
<dbReference type="CDD" id="cd04590">
    <property type="entry name" value="CBS_pair_CorC_HlyC_assoc"/>
    <property type="match status" value="1"/>
</dbReference>
<evidence type="ECO:0000259" key="11">
    <source>
        <dbReference type="PROSITE" id="PS51846"/>
    </source>
</evidence>
<dbReference type="SUPFAM" id="SSF56176">
    <property type="entry name" value="FAD-binding/transporter-associated domain-like"/>
    <property type="match status" value="1"/>
</dbReference>
<keyword evidence="4 9" id="KW-0812">Transmembrane</keyword>
<evidence type="ECO:0000256" key="9">
    <source>
        <dbReference type="SAM" id="Phobius"/>
    </source>
</evidence>
<keyword evidence="3" id="KW-1003">Cell membrane</keyword>
<accession>A0A6J6B593</accession>
<evidence type="ECO:0000256" key="1">
    <source>
        <dbReference type="ARBA" id="ARBA00004651"/>
    </source>
</evidence>
<evidence type="ECO:0000256" key="2">
    <source>
        <dbReference type="ARBA" id="ARBA00006337"/>
    </source>
</evidence>
<evidence type="ECO:0000313" key="12">
    <source>
        <dbReference type="EMBL" id="CAB4533509.1"/>
    </source>
</evidence>
<keyword evidence="7" id="KW-0129">CBS domain</keyword>